<organism evidence="1 2">
    <name type="scientific">Galdieria yellowstonensis</name>
    <dbReference type="NCBI Taxonomy" id="3028027"/>
    <lineage>
        <taxon>Eukaryota</taxon>
        <taxon>Rhodophyta</taxon>
        <taxon>Bangiophyceae</taxon>
        <taxon>Galdieriales</taxon>
        <taxon>Galdieriaceae</taxon>
        <taxon>Galdieria</taxon>
    </lineage>
</organism>
<keyword evidence="2" id="KW-1185">Reference proteome</keyword>
<accession>A0AAV9ILK9</accession>
<dbReference type="InterPro" id="IPR029063">
    <property type="entry name" value="SAM-dependent_MTases_sf"/>
</dbReference>
<dbReference type="EMBL" id="JANCYU010000060">
    <property type="protein sequence ID" value="KAK4528149.1"/>
    <property type="molecule type" value="Genomic_DNA"/>
</dbReference>
<gene>
    <name evidence="1" type="ORF">GAYE_SCF51G6083</name>
</gene>
<comment type="caution">
    <text evidence="1">The sequence shown here is derived from an EMBL/GenBank/DDBJ whole genome shotgun (WGS) entry which is preliminary data.</text>
</comment>
<sequence length="408" mass="46840">MFFCAFQWANRLDRLGCRPPSKVLCFKRTTRRCPVLSLHARLSEDLTSLLESYKVKAPNNCNKRRLLLSHYEIQDLFEYLERYRGGTNLVQLEQPLLVHLGCKSVSQLEWNSQGICLYLDFGTVFLDWNTLNDFLGLDSQYRPMSHHSWNPKVTQGSHKKSKKPISIRNCKIRPGILLWEEDVSRVVHLERLSFYSSTTKRPISLVPVTRNSPPTAIIGGFTMHRGYSGNQVVDPGLDTKWKIDCLYPLAPKSRVLDICTGLGYTLIELLRRYPDLERLITIEVEEIMMFLQEINPWSSGWIQGNHDKTVHRLLGDATEILPKLPDSYFQVIIHDPPSQALQGNLYSYEFYCQLARVLSPRGQLYHYIGNPSSKEAGRLYQGVVERLYRAGFGTVVKKSEAFGVVAIK</sequence>
<name>A0AAV9ILK9_9RHOD</name>
<dbReference type="SUPFAM" id="SSF53335">
    <property type="entry name" value="S-adenosyl-L-methionine-dependent methyltransferases"/>
    <property type="match status" value="1"/>
</dbReference>
<dbReference type="CDD" id="cd02440">
    <property type="entry name" value="AdoMet_MTases"/>
    <property type="match status" value="1"/>
</dbReference>
<dbReference type="Proteomes" id="UP001300502">
    <property type="component" value="Unassembled WGS sequence"/>
</dbReference>
<protein>
    <submittedName>
        <fullName evidence="1">Uncharacterized protein</fullName>
    </submittedName>
</protein>
<evidence type="ECO:0000313" key="1">
    <source>
        <dbReference type="EMBL" id="KAK4528149.1"/>
    </source>
</evidence>
<reference evidence="1 2" key="1">
    <citation type="submission" date="2022-07" db="EMBL/GenBank/DDBJ databases">
        <title>Genome-wide signatures of adaptation to extreme environments.</title>
        <authorList>
            <person name="Cho C.H."/>
            <person name="Yoon H.S."/>
        </authorList>
    </citation>
    <scope>NUCLEOTIDE SEQUENCE [LARGE SCALE GENOMIC DNA]</scope>
    <source>
        <strain evidence="1 2">108.79 E11</strain>
    </source>
</reference>
<evidence type="ECO:0000313" key="2">
    <source>
        <dbReference type="Proteomes" id="UP001300502"/>
    </source>
</evidence>
<dbReference type="Gene3D" id="3.40.50.150">
    <property type="entry name" value="Vaccinia Virus protein VP39"/>
    <property type="match status" value="1"/>
</dbReference>
<dbReference type="AlphaFoldDB" id="A0AAV9ILK9"/>
<proteinExistence type="predicted"/>